<accession>A0AA89BQE9</accession>
<keyword evidence="9" id="KW-0479">Metal-binding</keyword>
<evidence type="ECO:0000313" key="12">
    <source>
        <dbReference type="EMBL" id="KAK3083709.1"/>
    </source>
</evidence>
<evidence type="ECO:0000256" key="9">
    <source>
        <dbReference type="PROSITE-ProRule" id="PRU00047"/>
    </source>
</evidence>
<organism evidence="12 13">
    <name type="scientific">Pinctada imbricata</name>
    <name type="common">Atlantic pearl-oyster</name>
    <name type="synonym">Pinctada martensii</name>
    <dbReference type="NCBI Taxonomy" id="66713"/>
    <lineage>
        <taxon>Eukaryota</taxon>
        <taxon>Metazoa</taxon>
        <taxon>Spiralia</taxon>
        <taxon>Lophotrochozoa</taxon>
        <taxon>Mollusca</taxon>
        <taxon>Bivalvia</taxon>
        <taxon>Autobranchia</taxon>
        <taxon>Pteriomorphia</taxon>
        <taxon>Pterioida</taxon>
        <taxon>Pterioidea</taxon>
        <taxon>Pteriidae</taxon>
        <taxon>Pinctada</taxon>
    </lineage>
</organism>
<dbReference type="InterPro" id="IPR046928">
    <property type="entry name" value="SDO1/SBDS_C"/>
</dbReference>
<evidence type="ECO:0000256" key="1">
    <source>
        <dbReference type="ARBA" id="ARBA00004123"/>
    </source>
</evidence>
<keyword evidence="13" id="KW-1185">Reference proteome</keyword>
<comment type="caution">
    <text evidence="12">The sequence shown here is derived from an EMBL/GenBank/DDBJ whole genome shotgun (WGS) entry which is preliminary data.</text>
</comment>
<evidence type="ECO:0000256" key="4">
    <source>
        <dbReference type="ARBA" id="ARBA00014814"/>
    </source>
</evidence>
<dbReference type="PROSITE" id="PS50158">
    <property type="entry name" value="ZF_CCHC"/>
    <property type="match status" value="1"/>
</dbReference>
<evidence type="ECO:0000256" key="8">
    <source>
        <dbReference type="ARBA" id="ARBA00049708"/>
    </source>
</evidence>
<evidence type="ECO:0000256" key="3">
    <source>
        <dbReference type="ARBA" id="ARBA00007433"/>
    </source>
</evidence>
<feature type="region of interest" description="Disordered" evidence="10">
    <location>
        <begin position="361"/>
        <end position="390"/>
    </location>
</feature>
<feature type="region of interest" description="Disordered" evidence="10">
    <location>
        <begin position="282"/>
        <end position="318"/>
    </location>
</feature>
<dbReference type="GO" id="GO:0042256">
    <property type="term" value="P:cytosolic ribosome assembly"/>
    <property type="evidence" value="ECO:0007669"/>
    <property type="project" value="InterPro"/>
</dbReference>
<keyword evidence="6" id="KW-0690">Ribosome biogenesis</keyword>
<dbReference type="InterPro" id="IPR001878">
    <property type="entry name" value="Znf_CCHC"/>
</dbReference>
<evidence type="ECO:0000313" key="13">
    <source>
        <dbReference type="Proteomes" id="UP001186944"/>
    </source>
</evidence>
<keyword evidence="9" id="KW-0863">Zinc-finger</keyword>
<protein>
    <recommendedName>
        <fullName evidence="4">Ribosome maturation protein SBDS</fullName>
    </recommendedName>
</protein>
<dbReference type="AlphaFoldDB" id="A0AA89BQE9"/>
<reference evidence="12" key="1">
    <citation type="submission" date="2019-08" db="EMBL/GenBank/DDBJ databases">
        <title>The improved chromosome-level genome for the pearl oyster Pinctada fucata martensii using PacBio sequencing and Hi-C.</title>
        <authorList>
            <person name="Zheng Z."/>
        </authorList>
    </citation>
    <scope>NUCLEOTIDE SEQUENCE</scope>
    <source>
        <strain evidence="12">ZZ-2019</strain>
        <tissue evidence="12">Adductor muscle</tissue>
    </source>
</reference>
<dbReference type="NCBIfam" id="TIGR00291">
    <property type="entry name" value="RNA_SBDS"/>
    <property type="match status" value="1"/>
</dbReference>
<dbReference type="FunFam" id="1.10.10.900:FF:000001">
    <property type="entry name" value="SBDS, ribosome maturation factor"/>
    <property type="match status" value="1"/>
</dbReference>
<feature type="compositionally biased region" description="Low complexity" evidence="10">
    <location>
        <begin position="303"/>
        <end position="315"/>
    </location>
</feature>
<dbReference type="Gene3D" id="3.30.1250.10">
    <property type="entry name" value="Ribosome maturation protein SBDS, N-terminal domain"/>
    <property type="match status" value="1"/>
</dbReference>
<dbReference type="Proteomes" id="UP001186944">
    <property type="component" value="Unassembled WGS sequence"/>
</dbReference>
<name>A0AA89BQE9_PINIB</name>
<dbReference type="InterPro" id="IPR019783">
    <property type="entry name" value="SDO1/SBDS_N"/>
</dbReference>
<dbReference type="EMBL" id="VSWD01000013">
    <property type="protein sequence ID" value="KAK3083709.1"/>
    <property type="molecule type" value="Genomic_DNA"/>
</dbReference>
<evidence type="ECO:0000256" key="7">
    <source>
        <dbReference type="ARBA" id="ARBA00023242"/>
    </source>
</evidence>
<keyword evidence="9" id="KW-0862">Zinc</keyword>
<dbReference type="InterPro" id="IPR048270">
    <property type="entry name" value="PNMA_C"/>
</dbReference>
<keyword evidence="5" id="KW-0963">Cytoplasm</keyword>
<keyword evidence="7" id="KW-0539">Nucleus</keyword>
<dbReference type="InterPro" id="IPR018023">
    <property type="entry name" value="Ribosome_mat_SBDS_CS"/>
</dbReference>
<dbReference type="SUPFAM" id="SSF109728">
    <property type="entry name" value="Hypothetical protein AF0491, middle domain"/>
    <property type="match status" value="1"/>
</dbReference>
<evidence type="ECO:0000256" key="2">
    <source>
        <dbReference type="ARBA" id="ARBA00004496"/>
    </source>
</evidence>
<comment type="subunit">
    <text evidence="8">Associates with the 60S ribosomal subunit.</text>
</comment>
<evidence type="ECO:0000256" key="6">
    <source>
        <dbReference type="ARBA" id="ARBA00022517"/>
    </source>
</evidence>
<dbReference type="Pfam" id="PF14893">
    <property type="entry name" value="PNMA"/>
    <property type="match status" value="1"/>
</dbReference>
<dbReference type="PANTHER" id="PTHR10927:SF1">
    <property type="entry name" value="RIBOSOME MATURATION PROTEIN SBDS"/>
    <property type="match status" value="1"/>
</dbReference>
<dbReference type="InterPro" id="IPR002140">
    <property type="entry name" value="Sdo1/SBDS"/>
</dbReference>
<comment type="similarity">
    <text evidence="3">Belongs to the SDO1/SBDS family.</text>
</comment>
<dbReference type="Gene3D" id="3.30.70.240">
    <property type="match status" value="1"/>
</dbReference>
<dbReference type="InterPro" id="IPR039100">
    <property type="entry name" value="Sdo1/SBDS-like"/>
</dbReference>
<sequence>MADELSKEELEAIAAAFKEMKVKPKADSASDLKKWMVDYVAQIKDADQTTTQPTATVKQEPSSDATSSSKILSQHIPKLSCFSGDQSKQDTSYDLWRYEVDCLVREKYSESSIAQAIRRSLRGDAGKVAMRLGPEAKVADILDKMESVFGTMERGEKILEEFYSAKQKKDEDSMAWSCRLEEIFRKAVVKGVMSRSEANDKLRSRYWNGLHQWIQDVSGYKYDRLTEFDDLRKEVRLIEKEHITKKAQANMAIPASTEQPSELQELKGMIQQLTAKVTHLEKDKHRGPQTTYRGGYDYGGTGRQQQQRGRQGQQQWYPSYNYPRDDLAYYESYTEEPVCYRCGQPGHLELGCRVILDHRRKPTSNLSRPASRGRQSGHTQEDDDDTPLKNRETDIDEVLQTHTVFMNVSKGEVAKTDLLKKTFQTDNQSEICLQILAKGELQVSEKERQAQLESMYRDIATTVSDKCVNPETNRPYTVTLIEKAMKDLHFSVKPNQSTKKQALEVIKQLTEEGNIKIQRAQMRVRITVPGKAGKKVREKIKKMATKVEEDDFSDDLEMVILVDPGCFREIDDIVRTDTRGQGQLELISLKDVEEGDEML</sequence>
<dbReference type="Pfam" id="PF01172">
    <property type="entry name" value="SBDS_N"/>
    <property type="match status" value="1"/>
</dbReference>
<evidence type="ECO:0000256" key="5">
    <source>
        <dbReference type="ARBA" id="ARBA00022490"/>
    </source>
</evidence>
<dbReference type="Pfam" id="PF09377">
    <property type="entry name" value="SBDS_domain_II"/>
    <property type="match status" value="1"/>
</dbReference>
<dbReference type="InterPro" id="IPR037188">
    <property type="entry name" value="Sdo1/SBDS_central_sf"/>
</dbReference>
<evidence type="ECO:0000256" key="10">
    <source>
        <dbReference type="SAM" id="MobiDB-lite"/>
    </source>
</evidence>
<feature type="region of interest" description="Disordered" evidence="10">
    <location>
        <begin position="48"/>
        <end position="69"/>
    </location>
</feature>
<comment type="subcellular location">
    <subcellularLocation>
        <location evidence="2">Cytoplasm</location>
    </subcellularLocation>
    <subcellularLocation>
        <location evidence="1">Nucleus</location>
    </subcellularLocation>
</comment>
<proteinExistence type="inferred from homology"/>
<dbReference type="GO" id="GO:0003676">
    <property type="term" value="F:nucleic acid binding"/>
    <property type="evidence" value="ECO:0007669"/>
    <property type="project" value="InterPro"/>
</dbReference>
<dbReference type="GO" id="GO:0005737">
    <property type="term" value="C:cytoplasm"/>
    <property type="evidence" value="ECO:0007669"/>
    <property type="project" value="UniProtKB-SubCell"/>
</dbReference>
<dbReference type="InterPro" id="IPR036786">
    <property type="entry name" value="Ribosome_mat_SBDS_N_sf"/>
</dbReference>
<dbReference type="GO" id="GO:0008270">
    <property type="term" value="F:zinc ion binding"/>
    <property type="evidence" value="ECO:0007669"/>
    <property type="project" value="UniProtKB-KW"/>
</dbReference>
<dbReference type="PANTHER" id="PTHR10927">
    <property type="entry name" value="RIBOSOME MATURATION PROTEIN SBDS"/>
    <property type="match status" value="1"/>
</dbReference>
<dbReference type="Pfam" id="PF20268">
    <property type="entry name" value="SBDS_C"/>
    <property type="match status" value="1"/>
</dbReference>
<feature type="compositionally biased region" description="Polar residues" evidence="10">
    <location>
        <begin position="57"/>
        <end position="69"/>
    </location>
</feature>
<dbReference type="SUPFAM" id="SSF89895">
    <property type="entry name" value="FYSH domain"/>
    <property type="match status" value="1"/>
</dbReference>
<feature type="domain" description="CCHC-type" evidence="11">
    <location>
        <begin position="339"/>
        <end position="353"/>
    </location>
</feature>
<dbReference type="PROSITE" id="PS01267">
    <property type="entry name" value="UPF0023"/>
    <property type="match status" value="1"/>
</dbReference>
<dbReference type="GO" id="GO:0005634">
    <property type="term" value="C:nucleus"/>
    <property type="evidence" value="ECO:0007669"/>
    <property type="project" value="UniProtKB-SubCell"/>
</dbReference>
<evidence type="ECO:0000259" key="11">
    <source>
        <dbReference type="PROSITE" id="PS50158"/>
    </source>
</evidence>
<gene>
    <name evidence="12" type="ORF">FSP39_001821</name>
</gene>
<dbReference type="InterPro" id="IPR018978">
    <property type="entry name" value="SDO1/SBDS_central"/>
</dbReference>
<dbReference type="Gene3D" id="1.10.10.900">
    <property type="entry name" value="SBDS protein C-terminal domain, subdomain 1"/>
    <property type="match status" value="1"/>
</dbReference>
<feature type="compositionally biased region" description="Polar residues" evidence="10">
    <location>
        <begin position="363"/>
        <end position="378"/>
    </location>
</feature>